<dbReference type="AlphaFoldDB" id="H5TIF2"/>
<protein>
    <submittedName>
        <fullName evidence="1">Uncharacterized protein</fullName>
    </submittedName>
</protein>
<gene>
    <name evidence="1" type="ORF">GOOTI_057_00010</name>
</gene>
<dbReference type="STRING" id="1108044.GOOTI_057_00010"/>
<dbReference type="EMBL" id="BAFB01000057">
    <property type="protein sequence ID" value="GAB33260.1"/>
    <property type="molecule type" value="Genomic_DNA"/>
</dbReference>
<evidence type="ECO:0000313" key="1">
    <source>
        <dbReference type="EMBL" id="GAB33260.1"/>
    </source>
</evidence>
<dbReference type="Proteomes" id="UP000005038">
    <property type="component" value="Unassembled WGS sequence"/>
</dbReference>
<comment type="caution">
    <text evidence="1">The sequence shown here is derived from an EMBL/GenBank/DDBJ whole genome shotgun (WGS) entry which is preliminary data.</text>
</comment>
<organism evidence="1 2">
    <name type="scientific">Gordonia otitidis (strain DSM 44809 / CCUG 52243 / JCM 12355 / NBRC 100426 / IFM 10032)</name>
    <dbReference type="NCBI Taxonomy" id="1108044"/>
    <lineage>
        <taxon>Bacteria</taxon>
        <taxon>Bacillati</taxon>
        <taxon>Actinomycetota</taxon>
        <taxon>Actinomycetes</taxon>
        <taxon>Mycobacteriales</taxon>
        <taxon>Gordoniaceae</taxon>
        <taxon>Gordonia</taxon>
    </lineage>
</organism>
<evidence type="ECO:0000313" key="2">
    <source>
        <dbReference type="Proteomes" id="UP000005038"/>
    </source>
</evidence>
<name>H5TIF2_GORO1</name>
<proteinExistence type="predicted"/>
<accession>H5TIF2</accession>
<keyword evidence="2" id="KW-1185">Reference proteome</keyword>
<reference evidence="1" key="1">
    <citation type="submission" date="2012-02" db="EMBL/GenBank/DDBJ databases">
        <title>Whole genome shotgun sequence of Gordonia otitidis NBRC 100426.</title>
        <authorList>
            <person name="Yoshida I."/>
            <person name="Hosoyama A."/>
            <person name="Tsuchikane K."/>
            <person name="Katsumata H."/>
            <person name="Yamazaki S."/>
            <person name="Fujita N."/>
        </authorList>
    </citation>
    <scope>NUCLEOTIDE SEQUENCE [LARGE SCALE GENOMIC DNA]</scope>
    <source>
        <strain evidence="1">NBRC 100426</strain>
    </source>
</reference>
<sequence>MPDTDPNTTQLVSSRAQSRVLERQVEVMCDLLDHFINTQAICGQMGRKPGVLQSRNATLCLLHRPRLISADQSPENRR</sequence>